<dbReference type="AlphaFoldDB" id="A0A1I3B617"/>
<evidence type="ECO:0000313" key="2">
    <source>
        <dbReference type="Proteomes" id="UP000199518"/>
    </source>
</evidence>
<reference evidence="2" key="1">
    <citation type="submission" date="2016-10" db="EMBL/GenBank/DDBJ databases">
        <authorList>
            <person name="Varghese N."/>
            <person name="Submissions S."/>
        </authorList>
    </citation>
    <scope>NUCLEOTIDE SEQUENCE [LARGE SCALE GENOMIC DNA]</scope>
    <source>
        <strain evidence="2">DSM 26348</strain>
    </source>
</reference>
<keyword evidence="2" id="KW-1185">Reference proteome</keyword>
<dbReference type="EMBL" id="FOQD01000001">
    <property type="protein sequence ID" value="SFH57650.1"/>
    <property type="molecule type" value="Genomic_DNA"/>
</dbReference>
<sequence>MHLKLTEEIESAVMRQGGPLHVFGTDESTTYVIMTAVQFEQIRVLLNEGLLPLETKLGLLRQAGKRAGWDDPEMDAYDHYDENHRS</sequence>
<accession>A0A1I3B617</accession>
<name>A0A1I3B617_9PLAN</name>
<proteinExistence type="predicted"/>
<gene>
    <name evidence="1" type="ORF">SAMN05421753_101255</name>
</gene>
<protein>
    <submittedName>
        <fullName evidence="1">Uncharacterized protein</fullName>
    </submittedName>
</protein>
<dbReference type="RefSeq" id="WP_092047199.1">
    <property type="nucleotide sequence ID" value="NZ_FOQD01000001.1"/>
</dbReference>
<evidence type="ECO:0000313" key="1">
    <source>
        <dbReference type="EMBL" id="SFH57650.1"/>
    </source>
</evidence>
<organism evidence="1 2">
    <name type="scientific">Planctomicrobium piriforme</name>
    <dbReference type="NCBI Taxonomy" id="1576369"/>
    <lineage>
        <taxon>Bacteria</taxon>
        <taxon>Pseudomonadati</taxon>
        <taxon>Planctomycetota</taxon>
        <taxon>Planctomycetia</taxon>
        <taxon>Planctomycetales</taxon>
        <taxon>Planctomycetaceae</taxon>
        <taxon>Planctomicrobium</taxon>
    </lineage>
</organism>
<dbReference type="Proteomes" id="UP000199518">
    <property type="component" value="Unassembled WGS sequence"/>
</dbReference>
<dbReference type="STRING" id="1576369.SAMN05421753_101255"/>